<dbReference type="OrthoDB" id="4504104at2759"/>
<name>A0A9Q3BWZ4_9BASI</name>
<dbReference type="PANTHER" id="PTHR37984:SF15">
    <property type="entry name" value="INTEGRASE CATALYTIC DOMAIN-CONTAINING PROTEIN"/>
    <property type="match status" value="1"/>
</dbReference>
<dbReference type="AlphaFoldDB" id="A0A9Q3BWZ4"/>
<evidence type="ECO:0000313" key="1">
    <source>
        <dbReference type="EMBL" id="MBW0472367.1"/>
    </source>
</evidence>
<dbReference type="SUPFAM" id="SSF53098">
    <property type="entry name" value="Ribonuclease H-like"/>
    <property type="match status" value="1"/>
</dbReference>
<dbReference type="GO" id="GO:0003676">
    <property type="term" value="F:nucleic acid binding"/>
    <property type="evidence" value="ECO:0007669"/>
    <property type="project" value="InterPro"/>
</dbReference>
<dbReference type="InterPro" id="IPR050951">
    <property type="entry name" value="Retrovirus_Pol_polyprotein"/>
</dbReference>
<keyword evidence="2" id="KW-1185">Reference proteome</keyword>
<evidence type="ECO:0008006" key="3">
    <source>
        <dbReference type="Google" id="ProtNLM"/>
    </source>
</evidence>
<dbReference type="Gene3D" id="3.30.420.10">
    <property type="entry name" value="Ribonuclease H-like superfamily/Ribonuclease H"/>
    <property type="match status" value="1"/>
</dbReference>
<dbReference type="PANTHER" id="PTHR37984">
    <property type="entry name" value="PROTEIN CBG26694"/>
    <property type="match status" value="1"/>
</dbReference>
<comment type="caution">
    <text evidence="1">The sequence shown here is derived from an EMBL/GenBank/DDBJ whole genome shotgun (WGS) entry which is preliminary data.</text>
</comment>
<dbReference type="InterPro" id="IPR036397">
    <property type="entry name" value="RNaseH_sf"/>
</dbReference>
<gene>
    <name evidence="1" type="ORF">O181_012082</name>
</gene>
<sequence length="137" mass="15883">MNKVFLICNRVVLGTGIFTSIISDRDPKFPSALWTNLHFHQLFGTNLSFSTAHHQKADGLGERMNQTLEEMVRRICAYGLELKDCEGFTHYWYTLLPVLELAYKTSIHSSTNHNNSILEKGWNPRLPPRFLEERFGR</sequence>
<protein>
    <recommendedName>
        <fullName evidence="3">Integrase catalytic domain-containing protein</fullName>
    </recommendedName>
</protein>
<reference evidence="1" key="1">
    <citation type="submission" date="2021-03" db="EMBL/GenBank/DDBJ databases">
        <title>Draft genome sequence of rust myrtle Austropuccinia psidii MF-1, a brazilian biotype.</title>
        <authorList>
            <person name="Quecine M.C."/>
            <person name="Pachon D.M.R."/>
            <person name="Bonatelli M.L."/>
            <person name="Correr F.H."/>
            <person name="Franceschini L.M."/>
            <person name="Leite T.F."/>
            <person name="Margarido G.R.A."/>
            <person name="Almeida C.A."/>
            <person name="Ferrarezi J.A."/>
            <person name="Labate C.A."/>
        </authorList>
    </citation>
    <scope>NUCLEOTIDE SEQUENCE</scope>
    <source>
        <strain evidence="1">MF-1</strain>
    </source>
</reference>
<accession>A0A9Q3BWZ4</accession>
<proteinExistence type="predicted"/>
<evidence type="ECO:0000313" key="2">
    <source>
        <dbReference type="Proteomes" id="UP000765509"/>
    </source>
</evidence>
<organism evidence="1 2">
    <name type="scientific">Austropuccinia psidii MF-1</name>
    <dbReference type="NCBI Taxonomy" id="1389203"/>
    <lineage>
        <taxon>Eukaryota</taxon>
        <taxon>Fungi</taxon>
        <taxon>Dikarya</taxon>
        <taxon>Basidiomycota</taxon>
        <taxon>Pucciniomycotina</taxon>
        <taxon>Pucciniomycetes</taxon>
        <taxon>Pucciniales</taxon>
        <taxon>Sphaerophragmiaceae</taxon>
        <taxon>Austropuccinia</taxon>
    </lineage>
</organism>
<dbReference type="InterPro" id="IPR012337">
    <property type="entry name" value="RNaseH-like_sf"/>
</dbReference>
<dbReference type="Proteomes" id="UP000765509">
    <property type="component" value="Unassembled WGS sequence"/>
</dbReference>
<dbReference type="EMBL" id="AVOT02003060">
    <property type="protein sequence ID" value="MBW0472367.1"/>
    <property type="molecule type" value="Genomic_DNA"/>
</dbReference>